<dbReference type="EMBL" id="JBBVGT010000002">
    <property type="protein sequence ID" value="MFB5946321.1"/>
    <property type="molecule type" value="Genomic_DNA"/>
</dbReference>
<dbReference type="Pfam" id="PF12833">
    <property type="entry name" value="HTH_18"/>
    <property type="match status" value="1"/>
</dbReference>
<evidence type="ECO:0000256" key="1">
    <source>
        <dbReference type="ARBA" id="ARBA00023015"/>
    </source>
</evidence>
<comment type="caution">
    <text evidence="5">The sequence shown here is derived from an EMBL/GenBank/DDBJ whole genome shotgun (WGS) entry which is preliminary data.</text>
</comment>
<dbReference type="PANTHER" id="PTHR47893:SF1">
    <property type="entry name" value="REGULATORY PROTEIN PCHR"/>
    <property type="match status" value="1"/>
</dbReference>
<evidence type="ECO:0000256" key="2">
    <source>
        <dbReference type="ARBA" id="ARBA00023125"/>
    </source>
</evidence>
<evidence type="ECO:0000259" key="4">
    <source>
        <dbReference type="PROSITE" id="PS01124"/>
    </source>
</evidence>
<protein>
    <submittedName>
        <fullName evidence="5">AraC family transcriptional regulator</fullName>
    </submittedName>
</protein>
<name>A0ABV5CFI0_9SPHI</name>
<keyword evidence="3" id="KW-0804">Transcription</keyword>
<dbReference type="Proteomes" id="UP001580928">
    <property type="component" value="Unassembled WGS sequence"/>
</dbReference>
<keyword evidence="2" id="KW-0238">DNA-binding</keyword>
<organism evidence="5 6">
    <name type="scientific">Albibacterium profundi</name>
    <dbReference type="NCBI Taxonomy" id="3134906"/>
    <lineage>
        <taxon>Bacteria</taxon>
        <taxon>Pseudomonadati</taxon>
        <taxon>Bacteroidota</taxon>
        <taxon>Sphingobacteriia</taxon>
        <taxon>Sphingobacteriales</taxon>
        <taxon>Sphingobacteriaceae</taxon>
        <taxon>Albibacterium</taxon>
    </lineage>
</organism>
<reference evidence="5 6" key="1">
    <citation type="submission" date="2024-04" db="EMBL/GenBank/DDBJ databases">
        <title>Albibacterium profundi sp. nov., isolated from sediment of the Challenger Deep of Mariana Trench.</title>
        <authorList>
            <person name="Wang Y."/>
        </authorList>
    </citation>
    <scope>NUCLEOTIDE SEQUENCE [LARGE SCALE GENOMIC DNA]</scope>
    <source>
        <strain evidence="5 6">RHL897</strain>
    </source>
</reference>
<dbReference type="SUPFAM" id="SSF46689">
    <property type="entry name" value="Homeodomain-like"/>
    <property type="match status" value="2"/>
</dbReference>
<dbReference type="InterPro" id="IPR053142">
    <property type="entry name" value="PchR_regulatory_protein"/>
</dbReference>
<dbReference type="PROSITE" id="PS01124">
    <property type="entry name" value="HTH_ARAC_FAMILY_2"/>
    <property type="match status" value="1"/>
</dbReference>
<evidence type="ECO:0000313" key="5">
    <source>
        <dbReference type="EMBL" id="MFB5946321.1"/>
    </source>
</evidence>
<keyword evidence="6" id="KW-1185">Reference proteome</keyword>
<dbReference type="Gene3D" id="1.10.10.60">
    <property type="entry name" value="Homeodomain-like"/>
    <property type="match status" value="2"/>
</dbReference>
<gene>
    <name evidence="5" type="ORF">WKR92_10795</name>
</gene>
<keyword evidence="1" id="KW-0805">Transcription regulation</keyword>
<evidence type="ECO:0000256" key="3">
    <source>
        <dbReference type="ARBA" id="ARBA00023163"/>
    </source>
</evidence>
<dbReference type="SMART" id="SM00342">
    <property type="entry name" value="HTH_ARAC"/>
    <property type="match status" value="1"/>
</dbReference>
<sequence>MEKKATQSEISGRMTSIQTSTLELGTCLYSTVLEGNQRFRFVSPINGYLNFLLHEASSHCTLNINQHDYLIQEGENIFIQVKKGVPFELESYHSDNTLLLMVVNCKALMTLEEEHTCHTGQLDHGLVTQSDNRVSLTLKQVIELNEEKSCLAQIKLQSLLLELLIYQIEGLQVDSDVKKISLSKNHFEKIQMVKRLIDSDLSKNYTISDLAKAVGTNNQYLKKYFKQQYGKTVMSYMTEMKMEHAKKLILMGKYRIADIARICGYKYSTHFTTAFKKYFGFVPNSLRYLLVLASNGTFLSLL</sequence>
<accession>A0ABV5CFI0</accession>
<dbReference type="PRINTS" id="PR00032">
    <property type="entry name" value="HTHARAC"/>
</dbReference>
<proteinExistence type="predicted"/>
<evidence type="ECO:0000313" key="6">
    <source>
        <dbReference type="Proteomes" id="UP001580928"/>
    </source>
</evidence>
<dbReference type="PANTHER" id="PTHR47893">
    <property type="entry name" value="REGULATORY PROTEIN PCHR"/>
    <property type="match status" value="1"/>
</dbReference>
<feature type="domain" description="HTH araC/xylS-type" evidence="4">
    <location>
        <begin position="191"/>
        <end position="289"/>
    </location>
</feature>
<dbReference type="RefSeq" id="WP_375557847.1">
    <property type="nucleotide sequence ID" value="NZ_JBBVGT010000002.1"/>
</dbReference>
<dbReference type="InterPro" id="IPR020449">
    <property type="entry name" value="Tscrpt_reg_AraC-type_HTH"/>
</dbReference>
<dbReference type="InterPro" id="IPR009057">
    <property type="entry name" value="Homeodomain-like_sf"/>
</dbReference>
<dbReference type="InterPro" id="IPR018060">
    <property type="entry name" value="HTH_AraC"/>
</dbReference>